<proteinExistence type="predicted"/>
<dbReference type="Proteomes" id="UP000652761">
    <property type="component" value="Unassembled WGS sequence"/>
</dbReference>
<protein>
    <submittedName>
        <fullName evidence="1">Uncharacterized protein</fullName>
    </submittedName>
</protein>
<sequence>HPENHAPFPPSPTSSPFPMSAASSDLLRLFTELALAARCPNAGARHADAAAAASTAPLPSLVASFKPKPDVPSGSRVLDAALSLMCFRSPQVYGSTIDSIVKTMVSVLLSSVSCKVDRLDKKDAGILRVGSSICSADREKLLRVCIDVARSLKGHVANSCCTEGSGMGS</sequence>
<reference evidence="1" key="1">
    <citation type="submission" date="2017-07" db="EMBL/GenBank/DDBJ databases">
        <title>Taro Niue Genome Assembly and Annotation.</title>
        <authorList>
            <person name="Atibalentja N."/>
            <person name="Keating K."/>
            <person name="Fields C.J."/>
        </authorList>
    </citation>
    <scope>NUCLEOTIDE SEQUENCE</scope>
    <source>
        <strain evidence="1">Niue_2</strain>
        <tissue evidence="1">Leaf</tissue>
    </source>
</reference>
<feature type="non-terminal residue" evidence="1">
    <location>
        <position position="1"/>
    </location>
</feature>
<comment type="caution">
    <text evidence="1">The sequence shown here is derived from an EMBL/GenBank/DDBJ whole genome shotgun (WGS) entry which is preliminary data.</text>
</comment>
<name>A0A843XL43_COLES</name>
<dbReference type="PANTHER" id="PTHR48221">
    <property type="entry name" value="ACYL-COA SYNTHETASE FAMILY PROTEIN"/>
    <property type="match status" value="1"/>
</dbReference>
<dbReference type="OrthoDB" id="1917939at2759"/>
<evidence type="ECO:0000313" key="2">
    <source>
        <dbReference type="Proteomes" id="UP000652761"/>
    </source>
</evidence>
<gene>
    <name evidence="1" type="ORF">Taro_052747</name>
</gene>
<organism evidence="1 2">
    <name type="scientific">Colocasia esculenta</name>
    <name type="common">Wild taro</name>
    <name type="synonym">Arum esculentum</name>
    <dbReference type="NCBI Taxonomy" id="4460"/>
    <lineage>
        <taxon>Eukaryota</taxon>
        <taxon>Viridiplantae</taxon>
        <taxon>Streptophyta</taxon>
        <taxon>Embryophyta</taxon>
        <taxon>Tracheophyta</taxon>
        <taxon>Spermatophyta</taxon>
        <taxon>Magnoliopsida</taxon>
        <taxon>Liliopsida</taxon>
        <taxon>Araceae</taxon>
        <taxon>Aroideae</taxon>
        <taxon>Colocasieae</taxon>
        <taxon>Colocasia</taxon>
    </lineage>
</organism>
<accession>A0A843XL43</accession>
<dbReference type="EMBL" id="NMUH01009159">
    <property type="protein sequence ID" value="MQM19737.1"/>
    <property type="molecule type" value="Genomic_DNA"/>
</dbReference>
<dbReference type="PANTHER" id="PTHR48221:SF2">
    <property type="entry name" value="ACYL-COA SYNTHETASE FAMILY PROTEIN"/>
    <property type="match status" value="1"/>
</dbReference>
<keyword evidence="2" id="KW-1185">Reference proteome</keyword>
<evidence type="ECO:0000313" key="1">
    <source>
        <dbReference type="EMBL" id="MQM19737.1"/>
    </source>
</evidence>
<dbReference type="AlphaFoldDB" id="A0A843XL43"/>